<reference evidence="3 4" key="1">
    <citation type="submission" date="2019-09" db="EMBL/GenBank/DDBJ databases">
        <title>Actinomadura physcomitrii sp. nov., a novel actinomycete isolated from moss [Physcomitrium sphaericum (Ludw) Fuernr].</title>
        <authorList>
            <person name="Liu C."/>
            <person name="Zhuang X."/>
        </authorList>
    </citation>
    <scope>NUCLEOTIDE SEQUENCE [LARGE SCALE GENOMIC DNA]</scope>
    <source>
        <strain evidence="3 4">CYP1-1B</strain>
    </source>
</reference>
<dbReference type="SUPFAM" id="SSF103473">
    <property type="entry name" value="MFS general substrate transporter"/>
    <property type="match status" value="1"/>
</dbReference>
<keyword evidence="2" id="KW-0472">Membrane</keyword>
<dbReference type="AlphaFoldDB" id="A0A6L3VWP6"/>
<keyword evidence="4" id="KW-1185">Reference proteome</keyword>
<keyword evidence="2" id="KW-1133">Transmembrane helix</keyword>
<evidence type="ECO:0000256" key="2">
    <source>
        <dbReference type="SAM" id="Phobius"/>
    </source>
</evidence>
<feature type="compositionally biased region" description="Polar residues" evidence="1">
    <location>
        <begin position="116"/>
        <end position="136"/>
    </location>
</feature>
<organism evidence="3 4">
    <name type="scientific">Actinomadura montaniterrae</name>
    <dbReference type="NCBI Taxonomy" id="1803903"/>
    <lineage>
        <taxon>Bacteria</taxon>
        <taxon>Bacillati</taxon>
        <taxon>Actinomycetota</taxon>
        <taxon>Actinomycetes</taxon>
        <taxon>Streptosporangiales</taxon>
        <taxon>Thermomonosporaceae</taxon>
        <taxon>Actinomadura</taxon>
    </lineage>
</organism>
<feature type="region of interest" description="Disordered" evidence="1">
    <location>
        <begin position="115"/>
        <end position="136"/>
    </location>
</feature>
<accession>A0A6L3VWP6</accession>
<evidence type="ECO:0000313" key="4">
    <source>
        <dbReference type="Proteomes" id="UP000483004"/>
    </source>
</evidence>
<dbReference type="GO" id="GO:0022857">
    <property type="term" value="F:transmembrane transporter activity"/>
    <property type="evidence" value="ECO:0007669"/>
    <property type="project" value="InterPro"/>
</dbReference>
<dbReference type="InterPro" id="IPR011701">
    <property type="entry name" value="MFS"/>
</dbReference>
<gene>
    <name evidence="3" type="ORF">F9B16_10675</name>
</gene>
<keyword evidence="2" id="KW-0812">Transmembrane</keyword>
<dbReference type="EMBL" id="WBMR01000021">
    <property type="protein sequence ID" value="KAB2384577.1"/>
    <property type="molecule type" value="Genomic_DNA"/>
</dbReference>
<dbReference type="Proteomes" id="UP000483004">
    <property type="component" value="Unassembled WGS sequence"/>
</dbReference>
<feature type="transmembrane region" description="Helical" evidence="2">
    <location>
        <begin position="41"/>
        <end position="59"/>
    </location>
</feature>
<evidence type="ECO:0000256" key="1">
    <source>
        <dbReference type="SAM" id="MobiDB-lite"/>
    </source>
</evidence>
<dbReference type="OrthoDB" id="3460055at2"/>
<feature type="transmembrane region" description="Helical" evidence="2">
    <location>
        <begin position="18"/>
        <end position="35"/>
    </location>
</feature>
<protein>
    <submittedName>
        <fullName evidence="3">MFS transporter</fullName>
    </submittedName>
</protein>
<dbReference type="Gene3D" id="1.20.1250.20">
    <property type="entry name" value="MFS general substrate transporter like domains"/>
    <property type="match status" value="1"/>
</dbReference>
<name>A0A6L3VWP6_9ACTN</name>
<sequence>MLAGPAIGTVADRVRRRLLIGTSLAMAALLPVLLAVRSGTWLWLLLSVMVVYGVSSVLMDAAEAALVATVVPAELRGDFNGLRMTVNEGAELIEHLGGQDLADDAVAVCLDWKQPATDSSSPAHPAETQESSDAPG</sequence>
<dbReference type="Pfam" id="PF07690">
    <property type="entry name" value="MFS_1"/>
    <property type="match status" value="1"/>
</dbReference>
<dbReference type="InterPro" id="IPR036259">
    <property type="entry name" value="MFS_trans_sf"/>
</dbReference>
<comment type="caution">
    <text evidence="3">The sequence shown here is derived from an EMBL/GenBank/DDBJ whole genome shotgun (WGS) entry which is preliminary data.</text>
</comment>
<evidence type="ECO:0000313" key="3">
    <source>
        <dbReference type="EMBL" id="KAB2384577.1"/>
    </source>
</evidence>
<proteinExistence type="predicted"/>